<dbReference type="InterPro" id="IPR051448">
    <property type="entry name" value="CdaR-like_regulators"/>
</dbReference>
<dbReference type="PANTHER" id="PTHR33744">
    <property type="entry name" value="CARBOHYDRATE DIACID REGULATOR"/>
    <property type="match status" value="1"/>
</dbReference>
<gene>
    <name evidence="3" type="ORF">BJ983_003228</name>
</gene>
<evidence type="ECO:0000313" key="4">
    <source>
        <dbReference type="Proteomes" id="UP000535890"/>
    </source>
</evidence>
<dbReference type="EMBL" id="JACCBN010000001">
    <property type="protein sequence ID" value="NYD37126.1"/>
    <property type="molecule type" value="Genomic_DNA"/>
</dbReference>
<sequence length="423" mass="45093">MTGHNESSLVADRRPVAAWLRAEQDAMCDALVHGHRTANPTYRVLPVEQLEGDVRSITRLNLDVVIAWLEGDEEVRRAAEPRLRESAARRAEEGVALGAALEAYQLSARWVLDAAVGAGVVEAGTGPWRAVLDAMLDHLTWVTPIVTAGYLEAADGERAQGGRGRQAALSALLAGASAATASRLGGVRLPERVAVLALDLAPHPDAAGSDGATATVVERRKLRRLRGELDRQFPGDVLVSLSADAGVVVLPLAGEELPDGPDAPDPLLRRLRNLARDLVVVAGADLRTAVVSARTDDVRAAAELAREVLRVAGLGGGHEAVVQLRDVAVEYQLTRPGPALDALAARLDRLDGHPELERTLHSWLRHDCARRATAADLHVHPNTVDHRVRRIAEMIGLDLGRPGDLVVARAALLARAARAPGNR</sequence>
<evidence type="ECO:0000259" key="2">
    <source>
        <dbReference type="Pfam" id="PF14361"/>
    </source>
</evidence>
<dbReference type="InterPro" id="IPR042070">
    <property type="entry name" value="PucR_C-HTH_sf"/>
</dbReference>
<reference evidence="3 4" key="1">
    <citation type="submission" date="2020-07" db="EMBL/GenBank/DDBJ databases">
        <title>Sequencing the genomes of 1000 actinobacteria strains.</title>
        <authorList>
            <person name="Klenk H.-P."/>
        </authorList>
    </citation>
    <scope>NUCLEOTIDE SEQUENCE [LARGE SCALE GENOMIC DNA]</scope>
    <source>
        <strain evidence="3 4">DSM 45772</strain>
    </source>
</reference>
<protein>
    <recommendedName>
        <fullName evidence="5">PucR-like helix-turn-helix protein</fullName>
    </recommendedName>
</protein>
<feature type="domain" description="RsbT co-antagonist protein RsbRD N-terminal" evidence="2">
    <location>
        <begin position="25"/>
        <end position="157"/>
    </location>
</feature>
<dbReference type="InterPro" id="IPR025751">
    <property type="entry name" value="RsbRD_N_dom"/>
</dbReference>
<evidence type="ECO:0000259" key="1">
    <source>
        <dbReference type="Pfam" id="PF13556"/>
    </source>
</evidence>
<name>A0A7Y9DXC1_9PSEU</name>
<dbReference type="PANTHER" id="PTHR33744:SF7">
    <property type="entry name" value="PUCR FAMILY TRANSCRIPTIONAL REGULATOR"/>
    <property type="match status" value="1"/>
</dbReference>
<feature type="domain" description="PucR C-terminal helix-turn-helix" evidence="1">
    <location>
        <begin position="358"/>
        <end position="414"/>
    </location>
</feature>
<comment type="caution">
    <text evidence="3">The sequence shown here is derived from an EMBL/GenBank/DDBJ whole genome shotgun (WGS) entry which is preliminary data.</text>
</comment>
<dbReference type="Pfam" id="PF13556">
    <property type="entry name" value="HTH_30"/>
    <property type="match status" value="1"/>
</dbReference>
<dbReference type="Gene3D" id="1.10.10.2840">
    <property type="entry name" value="PucR C-terminal helix-turn-helix domain"/>
    <property type="match status" value="1"/>
</dbReference>
<keyword evidence="4" id="KW-1185">Reference proteome</keyword>
<dbReference type="InterPro" id="IPR025736">
    <property type="entry name" value="PucR_C-HTH_dom"/>
</dbReference>
<dbReference type="AlphaFoldDB" id="A0A7Y9DXC1"/>
<dbReference type="Pfam" id="PF14361">
    <property type="entry name" value="RsbRD_N"/>
    <property type="match status" value="1"/>
</dbReference>
<dbReference type="RefSeq" id="WP_179794710.1">
    <property type="nucleotide sequence ID" value="NZ_BAABHP010000014.1"/>
</dbReference>
<evidence type="ECO:0008006" key="5">
    <source>
        <dbReference type="Google" id="ProtNLM"/>
    </source>
</evidence>
<dbReference type="Proteomes" id="UP000535890">
    <property type="component" value="Unassembled WGS sequence"/>
</dbReference>
<evidence type="ECO:0000313" key="3">
    <source>
        <dbReference type="EMBL" id="NYD37126.1"/>
    </source>
</evidence>
<organism evidence="3 4">
    <name type="scientific">Actinomycetospora corticicola</name>
    <dbReference type="NCBI Taxonomy" id="663602"/>
    <lineage>
        <taxon>Bacteria</taxon>
        <taxon>Bacillati</taxon>
        <taxon>Actinomycetota</taxon>
        <taxon>Actinomycetes</taxon>
        <taxon>Pseudonocardiales</taxon>
        <taxon>Pseudonocardiaceae</taxon>
        <taxon>Actinomycetospora</taxon>
    </lineage>
</organism>
<accession>A0A7Y9DXC1</accession>
<proteinExistence type="predicted"/>